<sequence>MTFVLGRGDADDDLPKMRLGTYRALDGSPGADLFLDLDRPHAMLVVGKRGYGKSYTLGVLAEGLAATPGIAPTIVDPMGIFGPLAGGSNGESNRDLGGDAIAATVFEEPTVAPDTLDPRSWCALLGLDPESGAGSLVWRAAQERSTLAGMRKHITDGDAPDRDERAALNHLRLAQSWGVFDAEGIDAEQLGGGEITVVDVSGHETAAMSAVCRGVGEALYRAGVSDSVDRLPWLLVDEAHTFFDGVAASALETILTRGRAPGVSLVSATQRPSAVPEVGVSQSDVLLSHRLTAGADLDALRRAQPTYMNGSLADRMPSQPGDVVIVDDATETVHAARVRERETPHGGDSPAVSETSYGQSIERNGRPEHVDVRPE</sequence>
<dbReference type="SUPFAM" id="SSF52540">
    <property type="entry name" value="P-loop containing nucleoside triphosphate hydrolases"/>
    <property type="match status" value="1"/>
</dbReference>
<reference evidence="2 5" key="3">
    <citation type="journal article" date="2014" name="Environ. Microbiol.">
        <title>Halorhabdus tiamatea: proteogenomics and glycosidase activity measurements identify the first cultivated euryarchaeon from a deep-sea anoxic brine lake as potential polysaccharide degrader.</title>
        <authorList>
            <person name="Werner J."/>
            <person name="Ferrer M."/>
            <person name="Michel G."/>
            <person name="Mann A.J."/>
            <person name="Huang S."/>
            <person name="Juarez S."/>
            <person name="Ciordia S."/>
            <person name="Albar J.P."/>
            <person name="Alcaide M."/>
            <person name="La Cono V."/>
            <person name="Yakimov M.M."/>
            <person name="Antunes A."/>
            <person name="Taborda M."/>
            <person name="Da Costa M.S."/>
            <person name="Amann R.I."/>
            <person name="Gloeckner F.O."/>
            <person name="Golyshina O.V."/>
            <person name="Golyshin P.N."/>
            <person name="Teeling H."/>
        </authorList>
    </citation>
    <scope>NUCLEOTIDE SEQUENCE [LARGE SCALE GENOMIC DNA]</scope>
    <source>
        <strain evidence="5">SARL4B</strain>
        <strain evidence="2">Type strain: SARL4B</strain>
    </source>
</reference>
<dbReference type="EMBL" id="AFNT02000008">
    <property type="protein sequence ID" value="ERJ06941.1"/>
    <property type="molecule type" value="Genomic_DNA"/>
</dbReference>
<evidence type="ECO:0000313" key="2">
    <source>
        <dbReference type="EMBL" id="CCQ32358.1"/>
    </source>
</evidence>
<organism evidence="3 4">
    <name type="scientific">Halorhabdus tiamatea SARL4B</name>
    <dbReference type="NCBI Taxonomy" id="1033806"/>
    <lineage>
        <taxon>Archaea</taxon>
        <taxon>Methanobacteriati</taxon>
        <taxon>Methanobacteriota</taxon>
        <taxon>Stenosarchaea group</taxon>
        <taxon>Halobacteria</taxon>
        <taxon>Halobacteriales</taxon>
        <taxon>Haloarculaceae</taxon>
        <taxon>Halorhabdus</taxon>
    </lineage>
</organism>
<dbReference type="EMBL" id="HF571520">
    <property type="protein sequence ID" value="CCQ32358.1"/>
    <property type="molecule type" value="Genomic_DNA"/>
</dbReference>
<keyword evidence="5" id="KW-1185">Reference proteome</keyword>
<name>F7PHU7_9EURY</name>
<dbReference type="InterPro" id="IPR027417">
    <property type="entry name" value="P-loop_NTPase"/>
</dbReference>
<reference evidence="3 4" key="2">
    <citation type="journal article" date="2013" name="PLoS ONE">
        <title>INDIGO - INtegrated Data Warehouse of MIcrobial GenOmes with Examples from the Red Sea Extremophiles.</title>
        <authorList>
            <person name="Alam I."/>
            <person name="Antunes A."/>
            <person name="Kamau A.A."/>
            <person name="Ba Alawi W."/>
            <person name="Kalkatawi M."/>
            <person name="Stingl U."/>
            <person name="Bajic V.B."/>
        </authorList>
    </citation>
    <scope>NUCLEOTIDE SEQUENCE [LARGE SCALE GENOMIC DNA]</scope>
    <source>
        <strain evidence="3 4">SARL4B</strain>
    </source>
</reference>
<dbReference type="GO" id="GO:0004386">
    <property type="term" value="F:helicase activity"/>
    <property type="evidence" value="ECO:0007669"/>
    <property type="project" value="UniProtKB-KW"/>
</dbReference>
<gene>
    <name evidence="3" type="ORF">HLRTI_001019</name>
    <name evidence="2" type="ORF">HTIA_0207</name>
</gene>
<dbReference type="OrthoDB" id="107033at2157"/>
<feature type="compositionally biased region" description="Basic and acidic residues" evidence="1">
    <location>
        <begin position="363"/>
        <end position="375"/>
    </location>
</feature>
<dbReference type="STRING" id="1033806.HTIA_0207"/>
<dbReference type="RefSeq" id="WP_008525060.1">
    <property type="nucleotide sequence ID" value="NC_021921.1"/>
</dbReference>
<dbReference type="KEGG" id="hti:HTIA_0207"/>
<keyword evidence="2" id="KW-0067">ATP-binding</keyword>
<evidence type="ECO:0000313" key="5">
    <source>
        <dbReference type="Proteomes" id="UP000015381"/>
    </source>
</evidence>
<keyword evidence="2" id="KW-0547">Nucleotide-binding</keyword>
<dbReference type="HOGENOM" id="CLU_058575_0_0_2"/>
<dbReference type="eggNOG" id="arCOG00280">
    <property type="taxonomic scope" value="Archaea"/>
</dbReference>
<evidence type="ECO:0000256" key="1">
    <source>
        <dbReference type="SAM" id="MobiDB-lite"/>
    </source>
</evidence>
<keyword evidence="2" id="KW-0347">Helicase</keyword>
<accession>F7PHU7</accession>
<feature type="region of interest" description="Disordered" evidence="1">
    <location>
        <begin position="337"/>
        <end position="375"/>
    </location>
</feature>
<dbReference type="GeneID" id="23798448"/>
<protein>
    <submittedName>
        <fullName evidence="3">ATPase-like protein</fullName>
    </submittedName>
    <submittedName>
        <fullName evidence="2">Bipolar DNA helicase</fullName>
    </submittedName>
</protein>
<dbReference type="Gene3D" id="3.40.50.300">
    <property type="entry name" value="P-loop containing nucleotide triphosphate hydrolases"/>
    <property type="match status" value="1"/>
</dbReference>
<evidence type="ECO:0000313" key="3">
    <source>
        <dbReference type="EMBL" id="ERJ06941.1"/>
    </source>
</evidence>
<reference evidence="3 4" key="1">
    <citation type="journal article" date="2011" name="J. Bacteriol.">
        <title>Genome sequence of Halorhabdus tiamatea, the first archaeon isolated from a deep-sea anoxic brine lake.</title>
        <authorList>
            <person name="Antunes A."/>
            <person name="Alam I."/>
            <person name="Bajic V.B."/>
            <person name="Stingl U."/>
        </authorList>
    </citation>
    <scope>NUCLEOTIDE SEQUENCE [LARGE SCALE GENOMIC DNA]</scope>
    <source>
        <strain evidence="3 4">SARL4B</strain>
    </source>
</reference>
<dbReference type="PANTHER" id="PTHR42957">
    <property type="entry name" value="HELICASE MJ1565-RELATED"/>
    <property type="match status" value="1"/>
</dbReference>
<dbReference type="PANTHER" id="PTHR42957:SF1">
    <property type="entry name" value="HELICASE MJ1565-RELATED"/>
    <property type="match status" value="1"/>
</dbReference>
<dbReference type="PATRIC" id="fig|1033806.12.peg.203"/>
<keyword evidence="2" id="KW-0378">Hydrolase</keyword>
<evidence type="ECO:0000313" key="4">
    <source>
        <dbReference type="Proteomes" id="UP000003861"/>
    </source>
</evidence>
<dbReference type="Proteomes" id="UP000003861">
    <property type="component" value="Unassembled WGS sequence"/>
</dbReference>
<dbReference type="InterPro" id="IPR008571">
    <property type="entry name" value="HerA-like"/>
</dbReference>
<dbReference type="AlphaFoldDB" id="F7PHU7"/>
<proteinExistence type="predicted"/>
<feature type="compositionally biased region" description="Polar residues" evidence="1">
    <location>
        <begin position="352"/>
        <end position="362"/>
    </location>
</feature>
<dbReference type="Proteomes" id="UP000015381">
    <property type="component" value="Chromosome I"/>
</dbReference>